<dbReference type="PROSITE" id="PS51456">
    <property type="entry name" value="MYOSIN_MOTOR"/>
    <property type="match status" value="1"/>
</dbReference>
<accession>A0A7J0E7F4</accession>
<dbReference type="Proteomes" id="UP000585474">
    <property type="component" value="Unassembled WGS sequence"/>
</dbReference>
<keyword evidence="4" id="KW-0518">Myosin</keyword>
<evidence type="ECO:0000313" key="6">
    <source>
        <dbReference type="EMBL" id="GFY82423.1"/>
    </source>
</evidence>
<evidence type="ECO:0000256" key="3">
    <source>
        <dbReference type="ARBA" id="ARBA00023203"/>
    </source>
</evidence>
<keyword evidence="3 4" id="KW-0009">Actin-binding</keyword>
<keyword evidence="1" id="KW-0547">Nucleotide-binding</keyword>
<keyword evidence="2" id="KW-0067">ATP-binding</keyword>
<reference evidence="6 7" key="1">
    <citation type="submission" date="2019-07" db="EMBL/GenBank/DDBJ databases">
        <title>De Novo Assembly of kiwifruit Actinidia rufa.</title>
        <authorList>
            <person name="Sugita-Konishi S."/>
            <person name="Sato K."/>
            <person name="Mori E."/>
            <person name="Abe Y."/>
            <person name="Kisaki G."/>
            <person name="Hamano K."/>
            <person name="Suezawa K."/>
            <person name="Otani M."/>
            <person name="Fukuda T."/>
            <person name="Manabe T."/>
            <person name="Gomi K."/>
            <person name="Tabuchi M."/>
            <person name="Akimitsu K."/>
            <person name="Kataoka I."/>
        </authorList>
    </citation>
    <scope>NUCLEOTIDE SEQUENCE [LARGE SCALE GENOMIC DNA]</scope>
    <source>
        <strain evidence="7">cv. Fuchu</strain>
    </source>
</reference>
<dbReference type="PANTHER" id="PTHR13140:SF270">
    <property type="entry name" value="MYOSIN-12"/>
    <property type="match status" value="1"/>
</dbReference>
<comment type="caution">
    <text evidence="4">Lacks conserved residue(s) required for the propagation of feature annotation.</text>
</comment>
<dbReference type="EMBL" id="BJWL01000002">
    <property type="protein sequence ID" value="GFY82423.1"/>
    <property type="molecule type" value="Genomic_DNA"/>
</dbReference>
<evidence type="ECO:0000256" key="1">
    <source>
        <dbReference type="ARBA" id="ARBA00022741"/>
    </source>
</evidence>
<dbReference type="GO" id="GO:0051015">
    <property type="term" value="F:actin filament binding"/>
    <property type="evidence" value="ECO:0007669"/>
    <property type="project" value="TreeGrafter"/>
</dbReference>
<evidence type="ECO:0000256" key="2">
    <source>
        <dbReference type="ARBA" id="ARBA00022840"/>
    </source>
</evidence>
<organism evidence="6 7">
    <name type="scientific">Actinidia rufa</name>
    <dbReference type="NCBI Taxonomy" id="165716"/>
    <lineage>
        <taxon>Eukaryota</taxon>
        <taxon>Viridiplantae</taxon>
        <taxon>Streptophyta</taxon>
        <taxon>Embryophyta</taxon>
        <taxon>Tracheophyta</taxon>
        <taxon>Spermatophyta</taxon>
        <taxon>Magnoliopsida</taxon>
        <taxon>eudicotyledons</taxon>
        <taxon>Gunneridae</taxon>
        <taxon>Pentapetalae</taxon>
        <taxon>asterids</taxon>
        <taxon>Ericales</taxon>
        <taxon>Actinidiaceae</taxon>
        <taxon>Actinidia</taxon>
    </lineage>
</organism>
<dbReference type="Gene3D" id="1.20.120.720">
    <property type="entry name" value="Myosin VI head, motor domain, U50 subdomain"/>
    <property type="match status" value="1"/>
</dbReference>
<dbReference type="GO" id="GO:0016459">
    <property type="term" value="C:myosin complex"/>
    <property type="evidence" value="ECO:0007669"/>
    <property type="project" value="UniProtKB-KW"/>
</dbReference>
<feature type="domain" description="Myosin motor" evidence="5">
    <location>
        <begin position="1"/>
        <end position="128"/>
    </location>
</feature>
<dbReference type="SUPFAM" id="SSF52540">
    <property type="entry name" value="P-loop containing nucleoside triphosphate hydrolases"/>
    <property type="match status" value="1"/>
</dbReference>
<protein>
    <submittedName>
        <fullName evidence="6">Myosin-like protein XIF</fullName>
    </submittedName>
</protein>
<evidence type="ECO:0000256" key="4">
    <source>
        <dbReference type="PROSITE-ProRule" id="PRU00782"/>
    </source>
</evidence>
<comment type="similarity">
    <text evidence="4">Belongs to the TRAFAC class myosin-kinesin ATPase superfamily. Myosin family.</text>
</comment>
<proteinExistence type="inferred from homology"/>
<keyword evidence="7" id="KW-1185">Reference proteome</keyword>
<gene>
    <name evidence="6" type="ORF">Acr_02g0006630</name>
</gene>
<dbReference type="GO" id="GO:0000146">
    <property type="term" value="F:microfilament motor activity"/>
    <property type="evidence" value="ECO:0007669"/>
    <property type="project" value="TreeGrafter"/>
</dbReference>
<dbReference type="PANTHER" id="PTHR13140">
    <property type="entry name" value="MYOSIN"/>
    <property type="match status" value="1"/>
</dbReference>
<dbReference type="OrthoDB" id="1628645at2759"/>
<dbReference type="InterPro" id="IPR001609">
    <property type="entry name" value="Myosin_head_motor_dom-like"/>
</dbReference>
<dbReference type="GO" id="GO:0016020">
    <property type="term" value="C:membrane"/>
    <property type="evidence" value="ECO:0007669"/>
    <property type="project" value="TreeGrafter"/>
</dbReference>
<name>A0A7J0E7F4_9ERIC</name>
<comment type="caution">
    <text evidence="6">The sequence shown here is derived from an EMBL/GenBank/DDBJ whole genome shotgun (WGS) entry which is preliminary data.</text>
</comment>
<evidence type="ECO:0000313" key="7">
    <source>
        <dbReference type="Proteomes" id="UP000585474"/>
    </source>
</evidence>
<dbReference type="GO" id="GO:0005524">
    <property type="term" value="F:ATP binding"/>
    <property type="evidence" value="ECO:0007669"/>
    <property type="project" value="UniProtKB-KW"/>
</dbReference>
<keyword evidence="4" id="KW-0505">Motor protein</keyword>
<evidence type="ECO:0000259" key="5">
    <source>
        <dbReference type="PROSITE" id="PS51456"/>
    </source>
</evidence>
<dbReference type="AlphaFoldDB" id="A0A7J0E7F4"/>
<dbReference type="InterPro" id="IPR027417">
    <property type="entry name" value="P-loop_NTPase"/>
</dbReference>
<dbReference type="GO" id="GO:0005737">
    <property type="term" value="C:cytoplasm"/>
    <property type="evidence" value="ECO:0007669"/>
    <property type="project" value="TreeGrafter"/>
</dbReference>
<sequence>MEVVDISQDEQDAILLVIAARLPLVNVDFIKWDEIDSSKPKYEKSGNYLQTAAGQGYSCLNSNQRSILSLPTKCDEKALEYSLCKCVIVTPDINITKSFDLTASAVTEPLDLATAIASRDALAKTEYS</sequence>
<dbReference type="GO" id="GO:0007015">
    <property type="term" value="P:actin filament organization"/>
    <property type="evidence" value="ECO:0007669"/>
    <property type="project" value="TreeGrafter"/>
</dbReference>